<evidence type="ECO:0000313" key="4">
    <source>
        <dbReference type="Proteomes" id="UP000807115"/>
    </source>
</evidence>
<reference evidence="3" key="2">
    <citation type="submission" date="2020-10" db="EMBL/GenBank/DDBJ databases">
        <authorList>
            <person name="Cooper E.A."/>
            <person name="Brenton Z.W."/>
            <person name="Flinn B.S."/>
            <person name="Jenkins J."/>
            <person name="Shu S."/>
            <person name="Flowers D."/>
            <person name="Luo F."/>
            <person name="Wang Y."/>
            <person name="Xia P."/>
            <person name="Barry K."/>
            <person name="Daum C."/>
            <person name="Lipzen A."/>
            <person name="Yoshinaga Y."/>
            <person name="Schmutz J."/>
            <person name="Saski C."/>
            <person name="Vermerris W."/>
            <person name="Kresovich S."/>
        </authorList>
    </citation>
    <scope>NUCLEOTIDE SEQUENCE</scope>
</reference>
<dbReference type="AlphaFoldDB" id="A0A921U2Q8"/>
<dbReference type="Pfam" id="PF00931">
    <property type="entry name" value="NB-ARC"/>
    <property type="match status" value="1"/>
</dbReference>
<accession>A0A921U2Q8</accession>
<feature type="region of interest" description="Disordered" evidence="1">
    <location>
        <begin position="1"/>
        <end position="30"/>
    </location>
</feature>
<dbReference type="EMBL" id="CM027688">
    <property type="protein sequence ID" value="KAG0516642.1"/>
    <property type="molecule type" value="Genomic_DNA"/>
</dbReference>
<proteinExistence type="predicted"/>
<dbReference type="SUPFAM" id="SSF52540">
    <property type="entry name" value="P-loop containing nucleoside triphosphate hydrolases"/>
    <property type="match status" value="1"/>
</dbReference>
<organism evidence="3 4">
    <name type="scientific">Sorghum bicolor</name>
    <name type="common">Sorghum</name>
    <name type="synonym">Sorghum vulgare</name>
    <dbReference type="NCBI Taxonomy" id="4558"/>
    <lineage>
        <taxon>Eukaryota</taxon>
        <taxon>Viridiplantae</taxon>
        <taxon>Streptophyta</taxon>
        <taxon>Embryophyta</taxon>
        <taxon>Tracheophyta</taxon>
        <taxon>Spermatophyta</taxon>
        <taxon>Magnoliopsida</taxon>
        <taxon>Liliopsida</taxon>
        <taxon>Poales</taxon>
        <taxon>Poaceae</taxon>
        <taxon>PACMAD clade</taxon>
        <taxon>Panicoideae</taxon>
        <taxon>Andropogonodae</taxon>
        <taxon>Andropogoneae</taxon>
        <taxon>Sorghinae</taxon>
        <taxon>Sorghum</taxon>
    </lineage>
</organism>
<dbReference type="GO" id="GO:0043531">
    <property type="term" value="F:ADP binding"/>
    <property type="evidence" value="ECO:0007669"/>
    <property type="project" value="InterPro"/>
</dbReference>
<name>A0A921U2Q8_SORBI</name>
<reference evidence="3" key="1">
    <citation type="journal article" date="2019" name="BMC Genomics">
        <title>A new reference genome for Sorghum bicolor reveals high levels of sequence similarity between sweet and grain genotypes: implications for the genetics of sugar metabolism.</title>
        <authorList>
            <person name="Cooper E.A."/>
            <person name="Brenton Z.W."/>
            <person name="Flinn B.S."/>
            <person name="Jenkins J."/>
            <person name="Shu S."/>
            <person name="Flowers D."/>
            <person name="Luo F."/>
            <person name="Wang Y."/>
            <person name="Xia P."/>
            <person name="Barry K."/>
            <person name="Daum C."/>
            <person name="Lipzen A."/>
            <person name="Yoshinaga Y."/>
            <person name="Schmutz J."/>
            <person name="Saski C."/>
            <person name="Vermerris W."/>
            <person name="Kresovich S."/>
        </authorList>
    </citation>
    <scope>NUCLEOTIDE SEQUENCE</scope>
</reference>
<evidence type="ECO:0000256" key="1">
    <source>
        <dbReference type="SAM" id="MobiDB-lite"/>
    </source>
</evidence>
<feature type="region of interest" description="Disordered" evidence="1">
    <location>
        <begin position="72"/>
        <end position="95"/>
    </location>
</feature>
<dbReference type="InterPro" id="IPR027417">
    <property type="entry name" value="P-loop_NTPase"/>
</dbReference>
<evidence type="ECO:0000313" key="3">
    <source>
        <dbReference type="EMBL" id="KAG0516642.1"/>
    </source>
</evidence>
<dbReference type="PANTHER" id="PTHR19338:SF55">
    <property type="entry name" value="OS03G0422900 PROTEIN"/>
    <property type="match status" value="1"/>
</dbReference>
<dbReference type="Proteomes" id="UP000807115">
    <property type="component" value="Chromosome 9"/>
</dbReference>
<feature type="domain" description="NB-ARC" evidence="2">
    <location>
        <begin position="201"/>
        <end position="318"/>
    </location>
</feature>
<evidence type="ECO:0000259" key="2">
    <source>
        <dbReference type="Pfam" id="PF00931"/>
    </source>
</evidence>
<comment type="caution">
    <text evidence="3">The sequence shown here is derived from an EMBL/GenBank/DDBJ whole genome shotgun (WGS) entry which is preliminary data.</text>
</comment>
<dbReference type="PANTHER" id="PTHR19338">
    <property type="entry name" value="TRANSLOCASE OF INNER MITOCHONDRIAL MEMBRANE 13 HOMOLOG"/>
    <property type="match status" value="1"/>
</dbReference>
<gene>
    <name evidence="3" type="ORF">BDA96_09G020900</name>
</gene>
<dbReference type="InterPro" id="IPR002182">
    <property type="entry name" value="NB-ARC"/>
</dbReference>
<protein>
    <recommendedName>
        <fullName evidence="2">NB-ARC domain-containing protein</fullName>
    </recommendedName>
</protein>
<dbReference type="Gene3D" id="1.20.5.4130">
    <property type="match status" value="1"/>
</dbReference>
<dbReference type="Gene3D" id="3.40.50.300">
    <property type="entry name" value="P-loop containing nucleotide triphosphate hydrolases"/>
    <property type="match status" value="1"/>
</dbReference>
<sequence>MPSTCAPPCGPATRAPPSMPSMRPHATGGVPVPMPMLRAHQCQSKRGGADHAGHGGGTCGQATSVRGLGLAARRQGATSGKDKAGGVGPRAGGEAAPTRAWMNQVREVGYDADDRIEIFYHHLMSKQLQSTGRLARLVSERRLRYRLDNAETTSSSSSSSSLFFDSSDVYRNRQLPAVLAALHGGGGGDDESRLVGMQGDRDKIIGWLDDDDAASVDGGRLRVICIVGFGGLGKTTLAKAAVYDSPAVMRGMGSRAFITVSKTYDERLLLESIVRELVPRPSRVEDEDPLQGIERWDMSRLTDKSRHHLANKRLYILLLSYSIITPPILHACT</sequence>